<reference evidence="1 2" key="1">
    <citation type="submission" date="2021-12" db="EMBL/GenBank/DDBJ databases">
        <title>Discovery of the Pendulisporaceae a myxobacterial family with distinct sporulation behavior and unique specialized metabolism.</title>
        <authorList>
            <person name="Garcia R."/>
            <person name="Popoff A."/>
            <person name="Bader C.D."/>
            <person name="Loehr J."/>
            <person name="Walesch S."/>
            <person name="Walt C."/>
            <person name="Boldt J."/>
            <person name="Bunk B."/>
            <person name="Haeckl F.J.F.P.J."/>
            <person name="Gunesch A.P."/>
            <person name="Birkelbach J."/>
            <person name="Nuebel U."/>
            <person name="Pietschmann T."/>
            <person name="Bach T."/>
            <person name="Mueller R."/>
        </authorList>
    </citation>
    <scope>NUCLEOTIDE SEQUENCE [LARGE SCALE GENOMIC DNA]</scope>
    <source>
        <strain evidence="1 2">MSr12523</strain>
    </source>
</reference>
<dbReference type="Proteomes" id="UP001379533">
    <property type="component" value="Chromosome"/>
</dbReference>
<evidence type="ECO:0000313" key="2">
    <source>
        <dbReference type="Proteomes" id="UP001379533"/>
    </source>
</evidence>
<name>A0ABZ2KM10_9BACT</name>
<sequence>MTAPVDALVEAWCTRDHARALLPEDHDVVEATRALRALIVEGVVGQLAQRDVLHACWRLGHLIATRGGSPTLLGSTLDGAYAVTATGTDSAADPWVSMRAAAAEGFAAARADLAHAQAAAAWDYPFCAVRIDEESVALAGGYPDDDTAAIELWAGRVAQSVARAGYRRAFLSGRVEVCRALEDALSFVGVCRIPEPSAKGAERRFLGFWKRSVK</sequence>
<organism evidence="1 2">
    <name type="scientific">Pendulispora brunnea</name>
    <dbReference type="NCBI Taxonomy" id="2905690"/>
    <lineage>
        <taxon>Bacteria</taxon>
        <taxon>Pseudomonadati</taxon>
        <taxon>Myxococcota</taxon>
        <taxon>Myxococcia</taxon>
        <taxon>Myxococcales</taxon>
        <taxon>Sorangiineae</taxon>
        <taxon>Pendulisporaceae</taxon>
        <taxon>Pendulispora</taxon>
    </lineage>
</organism>
<gene>
    <name evidence="1" type="ORF">LZC95_17895</name>
</gene>
<protein>
    <submittedName>
        <fullName evidence="1">Uncharacterized protein</fullName>
    </submittedName>
</protein>
<accession>A0ABZ2KM10</accession>
<dbReference type="RefSeq" id="WP_394849305.1">
    <property type="nucleotide sequence ID" value="NZ_CP089982.1"/>
</dbReference>
<dbReference type="EMBL" id="CP089982">
    <property type="protein sequence ID" value="WXA98692.1"/>
    <property type="molecule type" value="Genomic_DNA"/>
</dbReference>
<proteinExistence type="predicted"/>
<evidence type="ECO:0000313" key="1">
    <source>
        <dbReference type="EMBL" id="WXA98692.1"/>
    </source>
</evidence>
<keyword evidence="2" id="KW-1185">Reference proteome</keyword>